<gene>
    <name evidence="1" type="ORF">B0T17DRAFT_602339</name>
</gene>
<evidence type="ECO:0000313" key="2">
    <source>
        <dbReference type="Proteomes" id="UP001174934"/>
    </source>
</evidence>
<protein>
    <submittedName>
        <fullName evidence="1">Uncharacterized protein</fullName>
    </submittedName>
</protein>
<dbReference type="AlphaFoldDB" id="A0AA39WH41"/>
<organism evidence="1 2">
    <name type="scientific">Bombardia bombarda</name>
    <dbReference type="NCBI Taxonomy" id="252184"/>
    <lineage>
        <taxon>Eukaryota</taxon>
        <taxon>Fungi</taxon>
        <taxon>Dikarya</taxon>
        <taxon>Ascomycota</taxon>
        <taxon>Pezizomycotina</taxon>
        <taxon>Sordariomycetes</taxon>
        <taxon>Sordariomycetidae</taxon>
        <taxon>Sordariales</taxon>
        <taxon>Lasiosphaeriaceae</taxon>
        <taxon>Bombardia</taxon>
    </lineage>
</organism>
<sequence length="231" mass="26340">MTRMMEENWRVAMAPWEGGPPWLITRGAFSKGCGFREPHKSIKRSNPVGHGSTLHHKAYGSRCHETFNILATKSTKKQNKPIDEVFWEECFQQLTMDLPCEYLLVLEDAKAKSTFTSQSTLINDSLSSTESQQQAQANLPHDSMYQEHNHNNPGQPLAERLGGATGTYYQGLLLVVGQYYQDRHQHHPRSLIETIPHIADYFGLLMLWKQIRDKVQKHYQPSTTTQTGSSP</sequence>
<comment type="caution">
    <text evidence="1">The sequence shown here is derived from an EMBL/GenBank/DDBJ whole genome shotgun (WGS) entry which is preliminary data.</text>
</comment>
<dbReference type="EMBL" id="JAULSR010000007">
    <property type="protein sequence ID" value="KAK0615296.1"/>
    <property type="molecule type" value="Genomic_DNA"/>
</dbReference>
<name>A0AA39WH41_9PEZI</name>
<keyword evidence="2" id="KW-1185">Reference proteome</keyword>
<dbReference type="Proteomes" id="UP001174934">
    <property type="component" value="Unassembled WGS sequence"/>
</dbReference>
<reference evidence="1" key="1">
    <citation type="submission" date="2023-06" db="EMBL/GenBank/DDBJ databases">
        <title>Genome-scale phylogeny and comparative genomics of the fungal order Sordariales.</title>
        <authorList>
            <consortium name="Lawrence Berkeley National Laboratory"/>
            <person name="Hensen N."/>
            <person name="Bonometti L."/>
            <person name="Westerberg I."/>
            <person name="Brannstrom I.O."/>
            <person name="Guillou S."/>
            <person name="Cros-Aarteil S."/>
            <person name="Calhoun S."/>
            <person name="Haridas S."/>
            <person name="Kuo A."/>
            <person name="Mondo S."/>
            <person name="Pangilinan J."/>
            <person name="Riley R."/>
            <person name="LaButti K."/>
            <person name="Andreopoulos B."/>
            <person name="Lipzen A."/>
            <person name="Chen C."/>
            <person name="Yanf M."/>
            <person name="Daum C."/>
            <person name="Ng V."/>
            <person name="Clum A."/>
            <person name="Steindorff A."/>
            <person name="Ohm R."/>
            <person name="Martin F."/>
            <person name="Silar P."/>
            <person name="Natvig D."/>
            <person name="Lalanne C."/>
            <person name="Gautier V."/>
            <person name="Ament-velasquez S.L."/>
            <person name="Kruys A."/>
            <person name="Hutchinson M.I."/>
            <person name="Powell A.J."/>
            <person name="Barry K."/>
            <person name="Miller A.N."/>
            <person name="Grigoriev I.V."/>
            <person name="Debuchy R."/>
            <person name="Gladieux P."/>
            <person name="Thoren M.H."/>
            <person name="Johannesson H."/>
        </authorList>
    </citation>
    <scope>NUCLEOTIDE SEQUENCE</scope>
    <source>
        <strain evidence="1">SMH3391-2</strain>
    </source>
</reference>
<accession>A0AA39WH41</accession>
<proteinExistence type="predicted"/>
<evidence type="ECO:0000313" key="1">
    <source>
        <dbReference type="EMBL" id="KAK0615296.1"/>
    </source>
</evidence>